<feature type="transmembrane region" description="Helical" evidence="1">
    <location>
        <begin position="120"/>
        <end position="144"/>
    </location>
</feature>
<evidence type="ECO:0000313" key="3">
    <source>
        <dbReference type="Proteomes" id="UP000184330"/>
    </source>
</evidence>
<proteinExistence type="predicted"/>
<feature type="transmembrane region" description="Helical" evidence="1">
    <location>
        <begin position="88"/>
        <end position="108"/>
    </location>
</feature>
<keyword evidence="1" id="KW-0472">Membrane</keyword>
<keyword evidence="1" id="KW-1133">Transmembrane helix</keyword>
<accession>A0A1L7XDJ5</accession>
<evidence type="ECO:0000313" key="2">
    <source>
        <dbReference type="EMBL" id="CZR63037.1"/>
    </source>
</evidence>
<dbReference type="Proteomes" id="UP000184330">
    <property type="component" value="Unassembled WGS sequence"/>
</dbReference>
<sequence>MLVQKFPESIKPDGMFTKIYRRQTKVSIGERLRRFVTRKDNESLNHAPSITEEDEFLIREKLQSEAPNLSLNVPGVIATRAEIWTLGAMGYVLQLGVLVAGGLSVYWFDWRLPNGVSVPAYSYPCFAAGTLVITILSTICGFIIEATTIKDIYEPIKIMDFDRGTQCPNMVFRVCKFYIIS</sequence>
<reference evidence="2 3" key="1">
    <citation type="submission" date="2016-03" db="EMBL/GenBank/DDBJ databases">
        <authorList>
            <person name="Ploux O."/>
        </authorList>
    </citation>
    <scope>NUCLEOTIDE SEQUENCE [LARGE SCALE GENOMIC DNA]</scope>
    <source>
        <strain evidence="2 3">UAMH 11012</strain>
    </source>
</reference>
<protein>
    <submittedName>
        <fullName evidence="2">Uncharacterized protein</fullName>
    </submittedName>
</protein>
<organism evidence="2 3">
    <name type="scientific">Phialocephala subalpina</name>
    <dbReference type="NCBI Taxonomy" id="576137"/>
    <lineage>
        <taxon>Eukaryota</taxon>
        <taxon>Fungi</taxon>
        <taxon>Dikarya</taxon>
        <taxon>Ascomycota</taxon>
        <taxon>Pezizomycotina</taxon>
        <taxon>Leotiomycetes</taxon>
        <taxon>Helotiales</taxon>
        <taxon>Mollisiaceae</taxon>
        <taxon>Phialocephala</taxon>
        <taxon>Phialocephala fortinii species complex</taxon>
    </lineage>
</organism>
<keyword evidence="1" id="KW-0812">Transmembrane</keyword>
<gene>
    <name evidence="2" type="ORF">PAC_12934</name>
</gene>
<dbReference type="AlphaFoldDB" id="A0A1L7XDJ5"/>
<name>A0A1L7XDJ5_9HELO</name>
<evidence type="ECO:0000256" key="1">
    <source>
        <dbReference type="SAM" id="Phobius"/>
    </source>
</evidence>
<dbReference type="OrthoDB" id="194358at2759"/>
<keyword evidence="3" id="KW-1185">Reference proteome</keyword>
<dbReference type="EMBL" id="FJOG01000022">
    <property type="protein sequence ID" value="CZR63037.1"/>
    <property type="molecule type" value="Genomic_DNA"/>
</dbReference>